<dbReference type="PROSITE" id="PS51892">
    <property type="entry name" value="SUBTILASE"/>
    <property type="match status" value="1"/>
</dbReference>
<dbReference type="SUPFAM" id="SSF52743">
    <property type="entry name" value="Subtilisin-like"/>
    <property type="match status" value="1"/>
</dbReference>
<evidence type="ECO:0000256" key="2">
    <source>
        <dbReference type="ARBA" id="ARBA00022670"/>
    </source>
</evidence>
<dbReference type="PANTHER" id="PTHR43399">
    <property type="entry name" value="SUBTILISIN-RELATED"/>
    <property type="match status" value="1"/>
</dbReference>
<keyword evidence="4 5" id="KW-0720">Serine protease</keyword>
<keyword evidence="7" id="KW-0732">Signal</keyword>
<reference evidence="9 10" key="1">
    <citation type="submission" date="2017-06" db="EMBL/GenBank/DDBJ databases">
        <title>Novel microbial phyla capable of carbon fixation and sulfur reduction in deep-sea sediments.</title>
        <authorList>
            <person name="Huang J."/>
            <person name="Baker B."/>
            <person name="Wang Y."/>
        </authorList>
    </citation>
    <scope>NUCLEOTIDE SEQUENCE [LARGE SCALE GENOMIC DNA]</scope>
    <source>
        <strain evidence="9">B3_TA06</strain>
    </source>
</reference>
<dbReference type="PRINTS" id="PR00723">
    <property type="entry name" value="SUBTILISIN"/>
</dbReference>
<dbReference type="InterPro" id="IPR022398">
    <property type="entry name" value="Peptidase_S8_His-AS"/>
</dbReference>
<feature type="active site" description="Charge relay system" evidence="5">
    <location>
        <position position="353"/>
    </location>
</feature>
<feature type="domain" description="Peptidase S8/S53" evidence="8">
    <location>
        <begin position="154"/>
        <end position="387"/>
    </location>
</feature>
<dbReference type="Proteomes" id="UP000317778">
    <property type="component" value="Unassembled WGS sequence"/>
</dbReference>
<evidence type="ECO:0000256" key="3">
    <source>
        <dbReference type="ARBA" id="ARBA00022801"/>
    </source>
</evidence>
<dbReference type="InterPro" id="IPR000209">
    <property type="entry name" value="Peptidase_S8/S53_dom"/>
</dbReference>
<comment type="caution">
    <text evidence="9">The sequence shown here is derived from an EMBL/GenBank/DDBJ whole genome shotgun (WGS) entry which is preliminary data.</text>
</comment>
<dbReference type="InterPro" id="IPR051048">
    <property type="entry name" value="Peptidase_S8/S53_subtilisin"/>
</dbReference>
<dbReference type="AlphaFoldDB" id="A0A532V1N4"/>
<dbReference type="InterPro" id="IPR023828">
    <property type="entry name" value="Peptidase_S8_Ser-AS"/>
</dbReference>
<dbReference type="PROSITE" id="PS00137">
    <property type="entry name" value="SUBTILASE_HIS"/>
    <property type="match status" value="1"/>
</dbReference>
<dbReference type="PROSITE" id="PS00138">
    <property type="entry name" value="SUBTILASE_SER"/>
    <property type="match status" value="1"/>
</dbReference>
<dbReference type="InterPro" id="IPR036852">
    <property type="entry name" value="Peptidase_S8/S53_dom_sf"/>
</dbReference>
<keyword evidence="3 5" id="KW-0378">Hydrolase</keyword>
<feature type="signal peptide" evidence="7">
    <location>
        <begin position="1"/>
        <end position="17"/>
    </location>
</feature>
<feature type="active site" description="Charge relay system" evidence="5">
    <location>
        <position position="162"/>
    </location>
</feature>
<dbReference type="Pfam" id="PF00082">
    <property type="entry name" value="Peptidase_S8"/>
    <property type="match status" value="1"/>
</dbReference>
<evidence type="ECO:0000256" key="6">
    <source>
        <dbReference type="RuleBase" id="RU003355"/>
    </source>
</evidence>
<evidence type="ECO:0000313" key="9">
    <source>
        <dbReference type="EMBL" id="TKJ40887.1"/>
    </source>
</evidence>
<dbReference type="EMBL" id="NJBO01000016">
    <property type="protein sequence ID" value="TKJ40887.1"/>
    <property type="molecule type" value="Genomic_DNA"/>
</dbReference>
<evidence type="ECO:0000256" key="7">
    <source>
        <dbReference type="SAM" id="SignalP"/>
    </source>
</evidence>
<evidence type="ECO:0000256" key="4">
    <source>
        <dbReference type="ARBA" id="ARBA00022825"/>
    </source>
</evidence>
<evidence type="ECO:0000259" key="8">
    <source>
        <dbReference type="Pfam" id="PF00082"/>
    </source>
</evidence>
<evidence type="ECO:0000256" key="1">
    <source>
        <dbReference type="ARBA" id="ARBA00011073"/>
    </source>
</evidence>
<dbReference type="GO" id="GO:0004252">
    <property type="term" value="F:serine-type endopeptidase activity"/>
    <property type="evidence" value="ECO:0007669"/>
    <property type="project" value="UniProtKB-UniRule"/>
</dbReference>
<proteinExistence type="inferred from homology"/>
<dbReference type="Gene3D" id="3.40.50.200">
    <property type="entry name" value="Peptidase S8/S53 domain"/>
    <property type="match status" value="1"/>
</dbReference>
<name>A0A532V1N4_UNCT6</name>
<evidence type="ECO:0000313" key="10">
    <source>
        <dbReference type="Proteomes" id="UP000317778"/>
    </source>
</evidence>
<gene>
    <name evidence="9" type="ORF">CEE36_09085</name>
</gene>
<comment type="similarity">
    <text evidence="1 5 6">Belongs to the peptidase S8 family.</text>
</comment>
<dbReference type="InterPro" id="IPR015500">
    <property type="entry name" value="Peptidase_S8_subtilisin-rel"/>
</dbReference>
<dbReference type="PROSITE" id="PS00136">
    <property type="entry name" value="SUBTILASE_ASP"/>
    <property type="match status" value="1"/>
</dbReference>
<organism evidence="9 10">
    <name type="scientific">candidate division TA06 bacterium B3_TA06</name>
    <dbReference type="NCBI Taxonomy" id="2012487"/>
    <lineage>
        <taxon>Bacteria</taxon>
        <taxon>Bacteria division TA06</taxon>
    </lineage>
</organism>
<dbReference type="PANTHER" id="PTHR43399:SF4">
    <property type="entry name" value="CELL WALL-ASSOCIATED PROTEASE"/>
    <property type="match status" value="1"/>
</dbReference>
<keyword evidence="2 5" id="KW-0645">Protease</keyword>
<dbReference type="InterPro" id="IPR023827">
    <property type="entry name" value="Peptidase_S8_Asp-AS"/>
</dbReference>
<sequence length="483" mass="52955">MLLALLLALSLSAAQDATCCNEFIVKTANFGALKGFASGYGIEVAPFITYPNPSDEVLELFGDYYLVTIPGGGRVSVDSFYLLLKNMPGVEEVEPNAILQVGPELESASLEETFSTHDSTFEGPYIPNDWGYWYQWNLHTTRADWAWNITKGDSNIVIAIIDSGVDTSHVDLRNNLVAGYNFTDNNTDIQDTYGHGTRVAGVVAAEIDNYEGIAGIAGGCRVMPLRCMDDSGDVKLRQATNAILYAADKEAKIISMSFSGGGSSAERRAIDYAWRKDRFLCASAGNESQDTSNLYPAAYKHVMSVGGSNRDDERWSDEDCGSNYGESVDIYAPGEHIWTTLLGSNYGTCRGTSYSSPAIAGLAALIWSVHPEYTNEEVWDAIISSADTIEIDVGKVLRMNCDLFTASAPSIQKDTLSFDYTGTKPTDYRLTFYDVSGRKVYETHGSVGEMGRIDRHPPLPHGVYFWEMRTRFGTGTGKVVYLK</sequence>
<evidence type="ECO:0000256" key="5">
    <source>
        <dbReference type="PROSITE-ProRule" id="PRU01240"/>
    </source>
</evidence>
<feature type="chain" id="PRO_5021819912" description="Peptidase S8/S53 domain-containing protein" evidence="7">
    <location>
        <begin position="18"/>
        <end position="483"/>
    </location>
</feature>
<dbReference type="GO" id="GO:0006508">
    <property type="term" value="P:proteolysis"/>
    <property type="evidence" value="ECO:0007669"/>
    <property type="project" value="UniProtKB-KW"/>
</dbReference>
<feature type="active site" description="Charge relay system" evidence="5">
    <location>
        <position position="195"/>
    </location>
</feature>
<accession>A0A532V1N4</accession>
<protein>
    <recommendedName>
        <fullName evidence="8">Peptidase S8/S53 domain-containing protein</fullName>
    </recommendedName>
</protein>